<feature type="transmembrane region" description="Helical" evidence="8">
    <location>
        <begin position="342"/>
        <end position="363"/>
    </location>
</feature>
<dbReference type="STRING" id="1300342.I596_900"/>
<dbReference type="AlphaFoldDB" id="A0A160DSP9"/>
<feature type="transmembrane region" description="Helical" evidence="8">
    <location>
        <begin position="291"/>
        <end position="311"/>
    </location>
</feature>
<comment type="subcellular location">
    <subcellularLocation>
        <location evidence="1">Cell membrane</location>
        <topology evidence="1">Multi-pass membrane protein</topology>
    </subcellularLocation>
</comment>
<keyword evidence="4 10" id="KW-0808">Transferase</keyword>
<organism evidence="10 11">
    <name type="scientific">Dokdonella koreensis DS-123</name>
    <dbReference type="NCBI Taxonomy" id="1300342"/>
    <lineage>
        <taxon>Bacteria</taxon>
        <taxon>Pseudomonadati</taxon>
        <taxon>Pseudomonadota</taxon>
        <taxon>Gammaproteobacteria</taxon>
        <taxon>Lysobacterales</taxon>
        <taxon>Rhodanobacteraceae</taxon>
        <taxon>Dokdonella</taxon>
    </lineage>
</organism>
<dbReference type="GO" id="GO:0005886">
    <property type="term" value="C:plasma membrane"/>
    <property type="evidence" value="ECO:0007669"/>
    <property type="project" value="UniProtKB-SubCell"/>
</dbReference>
<evidence type="ECO:0000256" key="6">
    <source>
        <dbReference type="ARBA" id="ARBA00022989"/>
    </source>
</evidence>
<dbReference type="InterPro" id="IPR038731">
    <property type="entry name" value="RgtA/B/C-like"/>
</dbReference>
<keyword evidence="7 8" id="KW-0472">Membrane</keyword>
<feature type="domain" description="Glycosyltransferase RgtA/B/C/D-like" evidence="9">
    <location>
        <begin position="63"/>
        <end position="197"/>
    </location>
</feature>
<evidence type="ECO:0000256" key="1">
    <source>
        <dbReference type="ARBA" id="ARBA00004651"/>
    </source>
</evidence>
<dbReference type="GO" id="GO:0016763">
    <property type="term" value="F:pentosyltransferase activity"/>
    <property type="evidence" value="ECO:0007669"/>
    <property type="project" value="TreeGrafter"/>
</dbReference>
<dbReference type="RefSeq" id="WP_067644630.1">
    <property type="nucleotide sequence ID" value="NZ_CP015249.1"/>
</dbReference>
<dbReference type="GO" id="GO:0009103">
    <property type="term" value="P:lipopolysaccharide biosynthetic process"/>
    <property type="evidence" value="ECO:0007669"/>
    <property type="project" value="UniProtKB-ARBA"/>
</dbReference>
<evidence type="ECO:0000256" key="3">
    <source>
        <dbReference type="ARBA" id="ARBA00022676"/>
    </source>
</evidence>
<feature type="transmembrane region" description="Helical" evidence="8">
    <location>
        <begin position="206"/>
        <end position="226"/>
    </location>
</feature>
<keyword evidence="3" id="KW-0328">Glycosyltransferase</keyword>
<evidence type="ECO:0000256" key="2">
    <source>
        <dbReference type="ARBA" id="ARBA00022475"/>
    </source>
</evidence>
<gene>
    <name evidence="10" type="ORF">I596_900</name>
</gene>
<feature type="transmembrane region" description="Helical" evidence="8">
    <location>
        <begin position="317"/>
        <end position="335"/>
    </location>
</feature>
<evidence type="ECO:0000259" key="9">
    <source>
        <dbReference type="Pfam" id="PF13231"/>
    </source>
</evidence>
<dbReference type="PANTHER" id="PTHR33908:SF11">
    <property type="entry name" value="MEMBRANE PROTEIN"/>
    <property type="match status" value="1"/>
</dbReference>
<keyword evidence="5 8" id="KW-0812">Transmembrane</keyword>
<keyword evidence="2" id="KW-1003">Cell membrane</keyword>
<reference evidence="10 11" key="1">
    <citation type="submission" date="2016-04" db="EMBL/GenBank/DDBJ databases">
        <title>Complete genome sequence of Dokdonella koreensis DS-123T.</title>
        <authorList>
            <person name="Kim J.F."/>
            <person name="Lee H."/>
            <person name="Kwak M.-J."/>
        </authorList>
    </citation>
    <scope>NUCLEOTIDE SEQUENCE [LARGE SCALE GENOMIC DNA]</scope>
    <source>
        <strain evidence="10 11">DS-123</strain>
    </source>
</reference>
<sequence length="539" mass="57711">MSPGWRAWLADPLVPIALLLLPVVFVLAPLPVDETRYLAVAWEMRQSGEFLVPHLNGALYSQKPPLLFWLINAGWLLTGVEGWTGRLLALGYSLASLWLVRRIVLRLGESEAAACAAVWVMAGIAWFAVFATAIMFDVLLATCVLVALLGVLDLAEGRSGRGILVTGLGIGIGVLAKGPVVVLDIAFAGLTAPWWSDAVRRRPGRYFAGLGAAVLLGAAIGLAWALPAALRGGDAYAHAIFFKQTLGRVSESFAHRRPWWWYALILPPLLLPWPLVLRGRIAGLRAALARPAVRLGLLWTVPTVVAFSFVSGKQGHYLLPVLPGIAIALGVAIARGHLRIRVGLLAVAVVAAGLLFALLPWLAPSRAHLVWLGSVWPLWGILAVVLGGALWWARSRLEQPMTPAVVMLGLVLLLKLAIVQGTGSHYDPRAIASQIRAIQDSGRPLMHIGWHHGVYGFAGRLAAPVPFVLQADQLRAWAAAHPDGLVVGLEQRFRVGAPPVYRIPFRGGHAAIWNASDVAAGGIVPDDDGGEVALPDDED</sequence>
<dbReference type="InterPro" id="IPR050297">
    <property type="entry name" value="LipidA_mod_glycosyltrf_83"/>
</dbReference>
<dbReference type="PATRIC" id="fig|1300342.3.peg.879"/>
<dbReference type="KEGG" id="dko:I596_900"/>
<evidence type="ECO:0000256" key="4">
    <source>
        <dbReference type="ARBA" id="ARBA00022679"/>
    </source>
</evidence>
<dbReference type="Proteomes" id="UP000076830">
    <property type="component" value="Chromosome"/>
</dbReference>
<feature type="transmembrane region" description="Helical" evidence="8">
    <location>
        <begin position="369"/>
        <end position="392"/>
    </location>
</feature>
<keyword evidence="11" id="KW-1185">Reference proteome</keyword>
<dbReference type="EMBL" id="CP015249">
    <property type="protein sequence ID" value="ANB16931.1"/>
    <property type="molecule type" value="Genomic_DNA"/>
</dbReference>
<dbReference type="Pfam" id="PF13231">
    <property type="entry name" value="PMT_2"/>
    <property type="match status" value="1"/>
</dbReference>
<evidence type="ECO:0000256" key="7">
    <source>
        <dbReference type="ARBA" id="ARBA00023136"/>
    </source>
</evidence>
<evidence type="ECO:0000313" key="11">
    <source>
        <dbReference type="Proteomes" id="UP000076830"/>
    </source>
</evidence>
<feature type="transmembrane region" description="Helical" evidence="8">
    <location>
        <begin position="404"/>
        <end position="423"/>
    </location>
</feature>
<accession>A0A160DSP9</accession>
<feature type="transmembrane region" description="Helical" evidence="8">
    <location>
        <begin position="259"/>
        <end position="279"/>
    </location>
</feature>
<feature type="transmembrane region" description="Helical" evidence="8">
    <location>
        <begin position="12"/>
        <end position="32"/>
    </location>
</feature>
<name>A0A160DSP9_9GAMM</name>
<dbReference type="PANTHER" id="PTHR33908">
    <property type="entry name" value="MANNOSYLTRANSFERASE YKCB-RELATED"/>
    <property type="match status" value="1"/>
</dbReference>
<protein>
    <submittedName>
        <fullName evidence="10">PMT family glycosyltransferase, 4-amino-4-deoxy-L-arabinose transferase</fullName>
    </submittedName>
</protein>
<dbReference type="OrthoDB" id="9775035at2"/>
<keyword evidence="6 8" id="KW-1133">Transmembrane helix</keyword>
<evidence type="ECO:0000256" key="8">
    <source>
        <dbReference type="SAM" id="Phobius"/>
    </source>
</evidence>
<proteinExistence type="predicted"/>
<evidence type="ECO:0000313" key="10">
    <source>
        <dbReference type="EMBL" id="ANB16931.1"/>
    </source>
</evidence>
<evidence type="ECO:0000256" key="5">
    <source>
        <dbReference type="ARBA" id="ARBA00022692"/>
    </source>
</evidence>
<feature type="transmembrane region" description="Helical" evidence="8">
    <location>
        <begin position="83"/>
        <end position="100"/>
    </location>
</feature>